<evidence type="ECO:0000256" key="9">
    <source>
        <dbReference type="ARBA" id="ARBA00023316"/>
    </source>
</evidence>
<evidence type="ECO:0000256" key="10">
    <source>
        <dbReference type="HAMAP-Rule" id="MF_00033"/>
    </source>
</evidence>
<dbReference type="GO" id="GO:0050511">
    <property type="term" value="F:undecaprenyldiphospho-muramoylpentapeptide beta-N-acetylglucosaminyltransferase activity"/>
    <property type="evidence" value="ECO:0007669"/>
    <property type="project" value="UniProtKB-UniRule"/>
</dbReference>
<keyword evidence="14" id="KW-1185">Reference proteome</keyword>
<dbReference type="InterPro" id="IPR007235">
    <property type="entry name" value="Glyco_trans_28_C"/>
</dbReference>
<dbReference type="GO" id="GO:0008360">
    <property type="term" value="P:regulation of cell shape"/>
    <property type="evidence" value="ECO:0007669"/>
    <property type="project" value="UniProtKB-KW"/>
</dbReference>
<evidence type="ECO:0000256" key="5">
    <source>
        <dbReference type="ARBA" id="ARBA00022960"/>
    </source>
</evidence>
<dbReference type="Pfam" id="PF04101">
    <property type="entry name" value="Glyco_tran_28_C"/>
    <property type="match status" value="1"/>
</dbReference>
<evidence type="ECO:0000259" key="12">
    <source>
        <dbReference type="Pfam" id="PF04101"/>
    </source>
</evidence>
<dbReference type="EMBL" id="PXZH01000002">
    <property type="protein sequence ID" value="RST89465.1"/>
    <property type="molecule type" value="Genomic_DNA"/>
</dbReference>
<name>A0A3R9ZWL1_9ENTE</name>
<dbReference type="GO" id="GO:0051301">
    <property type="term" value="P:cell division"/>
    <property type="evidence" value="ECO:0007669"/>
    <property type="project" value="UniProtKB-KW"/>
</dbReference>
<dbReference type="CDD" id="cd03785">
    <property type="entry name" value="GT28_MurG"/>
    <property type="match status" value="1"/>
</dbReference>
<dbReference type="PANTHER" id="PTHR21015:SF22">
    <property type="entry name" value="GLYCOSYLTRANSFERASE"/>
    <property type="match status" value="1"/>
</dbReference>
<comment type="caution">
    <text evidence="13">The sequence shown here is derived from an EMBL/GenBank/DDBJ whole genome shotgun (WGS) entry which is preliminary data.</text>
</comment>
<keyword evidence="5 10" id="KW-0133">Cell shape</keyword>
<evidence type="ECO:0000313" key="13">
    <source>
        <dbReference type="EMBL" id="RST89465.1"/>
    </source>
</evidence>
<evidence type="ECO:0000256" key="8">
    <source>
        <dbReference type="ARBA" id="ARBA00023306"/>
    </source>
</evidence>
<evidence type="ECO:0000256" key="7">
    <source>
        <dbReference type="ARBA" id="ARBA00023136"/>
    </source>
</evidence>
<dbReference type="UniPathway" id="UPA00219"/>
<comment type="function">
    <text evidence="10">Cell wall formation. Catalyzes the transfer of a GlcNAc subunit on undecaprenyl-pyrophosphoryl-MurNAc-pentapeptide (lipid intermediate I) to form undecaprenyl-pyrophosphoryl-MurNAc-(pentapeptide)GlcNAc (lipid intermediate II).</text>
</comment>
<keyword evidence="7 10" id="KW-0472">Membrane</keyword>
<feature type="binding site" evidence="10">
    <location>
        <begin position="10"/>
        <end position="12"/>
    </location>
    <ligand>
        <name>UDP-N-acetyl-alpha-D-glucosamine</name>
        <dbReference type="ChEBI" id="CHEBI:57705"/>
    </ligand>
</feature>
<dbReference type="SUPFAM" id="SSF53756">
    <property type="entry name" value="UDP-Glycosyltransferase/glycogen phosphorylase"/>
    <property type="match status" value="1"/>
</dbReference>
<dbReference type="GO" id="GO:0009252">
    <property type="term" value="P:peptidoglycan biosynthetic process"/>
    <property type="evidence" value="ECO:0007669"/>
    <property type="project" value="UniProtKB-UniRule"/>
</dbReference>
<feature type="binding site" evidence="10">
    <location>
        <position position="196"/>
    </location>
    <ligand>
        <name>UDP-N-acetyl-alpha-D-glucosamine</name>
        <dbReference type="ChEBI" id="CHEBI:57705"/>
    </ligand>
</feature>
<evidence type="ECO:0000256" key="1">
    <source>
        <dbReference type="ARBA" id="ARBA00022475"/>
    </source>
</evidence>
<dbReference type="GO" id="GO:0071555">
    <property type="term" value="P:cell wall organization"/>
    <property type="evidence" value="ECO:0007669"/>
    <property type="project" value="UniProtKB-KW"/>
</dbReference>
<comment type="similarity">
    <text evidence="10">Belongs to the glycosyltransferase 28 family. MurG subfamily.</text>
</comment>
<sequence>MRVVVSGGGTGGHIYPAVALVKYIRQVDPKAEFLYIGTDRGLESKIVPELGIPFKTVKIQGFRRKLSLDNFKTIHLFVKAIAKSKEILKEFQPDIVIGTGGYVCAPVVYGAHQLGIATMIHEQNSVPGLTNKFLARYVDKIGICFEEAAEFFPKEKVSYTGNPRAQEIASEPKNQLLTEQFGLTKALPTALIFGGSQGALRINEATMELLPKVPNKPYQVLYVTGKRYYDDVMKKFPNEISHVKIVPFISNMQQILPNVSVVVGRAGATSLAEITALGLPSILIPSPNVTNDHQTKNAMSLVQAKAANMIKDQELTGDNLLNALDEILLSPDTCEKMAIASQTLGVPDASERLYQLIKQVIA</sequence>
<dbReference type="InterPro" id="IPR004276">
    <property type="entry name" value="GlycoTrans_28_N"/>
</dbReference>
<dbReference type="AlphaFoldDB" id="A0A3R9ZWL1"/>
<proteinExistence type="inferred from homology"/>
<keyword evidence="4 10" id="KW-0808">Transferase</keyword>
<comment type="catalytic activity">
    <reaction evidence="10">
        <text>Mur2Ac(oyl-L-Ala-gamma-D-Glu-L-Lys-D-Ala-D-Ala)-di-trans,octa-cis-undecaprenyl diphosphate + UDP-N-acetyl-alpha-D-glucosamine = beta-D-GlcNAc-(1-&gt;4)-Mur2Ac(oyl-L-Ala-gamma-D-Glu-L-Lys-D-Ala-D-Ala)-di-trans,octa-cis-undecaprenyl diphosphate + UDP + H(+)</text>
        <dbReference type="Rhea" id="RHEA:23192"/>
        <dbReference type="ChEBI" id="CHEBI:15378"/>
        <dbReference type="ChEBI" id="CHEBI:57705"/>
        <dbReference type="ChEBI" id="CHEBI:58223"/>
        <dbReference type="ChEBI" id="CHEBI:60032"/>
        <dbReference type="ChEBI" id="CHEBI:60033"/>
        <dbReference type="EC" id="2.4.1.227"/>
    </reaction>
</comment>
<organism evidence="13 14">
    <name type="scientific">Vagococcus humatus</name>
    <dbReference type="NCBI Taxonomy" id="1889241"/>
    <lineage>
        <taxon>Bacteria</taxon>
        <taxon>Bacillati</taxon>
        <taxon>Bacillota</taxon>
        <taxon>Bacilli</taxon>
        <taxon>Lactobacillales</taxon>
        <taxon>Enterococcaceae</taxon>
        <taxon>Vagococcus</taxon>
    </lineage>
</organism>
<dbReference type="GO" id="GO:0005975">
    <property type="term" value="P:carbohydrate metabolic process"/>
    <property type="evidence" value="ECO:0007669"/>
    <property type="project" value="InterPro"/>
</dbReference>
<dbReference type="PANTHER" id="PTHR21015">
    <property type="entry name" value="UDP-N-ACETYLGLUCOSAMINE--N-ACETYLMURAMYL-(PENTAPEPTIDE) PYROPHOSPHORYL-UNDECAPRENOL N-ACETYLGLUCOSAMINE TRANSFERASE 1"/>
    <property type="match status" value="1"/>
</dbReference>
<dbReference type="OrthoDB" id="9808936at2"/>
<keyword evidence="9 10" id="KW-0961">Cell wall biogenesis/degradation</keyword>
<dbReference type="HAMAP" id="MF_00033">
    <property type="entry name" value="MurG"/>
    <property type="match status" value="1"/>
</dbReference>
<evidence type="ECO:0000256" key="3">
    <source>
        <dbReference type="ARBA" id="ARBA00022676"/>
    </source>
</evidence>
<accession>A0A3R9ZWL1</accession>
<keyword evidence="1 10" id="KW-1003">Cell membrane</keyword>
<evidence type="ECO:0000259" key="11">
    <source>
        <dbReference type="Pfam" id="PF03033"/>
    </source>
</evidence>
<gene>
    <name evidence="10 13" type="primary">murG</name>
    <name evidence="13" type="ORF">C7P63_06775</name>
</gene>
<dbReference type="InterPro" id="IPR006009">
    <property type="entry name" value="GlcNAc_MurG"/>
</dbReference>
<comment type="caution">
    <text evidence="10">Lacks conserved residue(s) required for the propagation of feature annotation.</text>
</comment>
<feature type="binding site" evidence="10">
    <location>
        <position position="124"/>
    </location>
    <ligand>
        <name>UDP-N-acetyl-alpha-D-glucosamine</name>
        <dbReference type="ChEBI" id="CHEBI:57705"/>
    </ligand>
</feature>
<dbReference type="EC" id="2.4.1.227" evidence="10"/>
<feature type="domain" description="Glycosyl transferase family 28 C-terminal" evidence="12">
    <location>
        <begin position="189"/>
        <end position="353"/>
    </location>
</feature>
<dbReference type="RefSeq" id="WP_125943399.1">
    <property type="nucleotide sequence ID" value="NZ_PXZH01000002.1"/>
</dbReference>
<keyword evidence="8 10" id="KW-0131">Cell cycle</keyword>
<feature type="binding site" evidence="10">
    <location>
        <position position="249"/>
    </location>
    <ligand>
        <name>UDP-N-acetyl-alpha-D-glucosamine</name>
        <dbReference type="ChEBI" id="CHEBI:57705"/>
    </ligand>
</feature>
<keyword evidence="2 10" id="KW-0132">Cell division</keyword>
<dbReference type="Pfam" id="PF03033">
    <property type="entry name" value="Glyco_transf_28"/>
    <property type="match status" value="1"/>
</dbReference>
<comment type="pathway">
    <text evidence="10">Cell wall biogenesis; peptidoglycan biosynthesis.</text>
</comment>
<reference evidence="13 14" key="1">
    <citation type="submission" date="2018-03" db="EMBL/GenBank/DDBJ databases">
        <authorList>
            <person name="Gulvik C.A."/>
        </authorList>
    </citation>
    <scope>NUCLEOTIDE SEQUENCE [LARGE SCALE GENOMIC DNA]</scope>
    <source>
        <strain evidence="13 14">JCM 31581</strain>
    </source>
</reference>
<protein>
    <recommendedName>
        <fullName evidence="10">UDP-N-acetylglucosamine--N-acetylmuramyl-(pentapeptide) pyrophosphoryl-undecaprenol N-acetylglucosamine transferase</fullName>
        <ecNumber evidence="10">2.4.1.227</ecNumber>
    </recommendedName>
    <alternativeName>
        <fullName evidence="10">Undecaprenyl-PP-MurNAc-pentapeptide-UDPGlcNAc GlcNAc transferase</fullName>
    </alternativeName>
</protein>
<keyword evidence="3 10" id="KW-0328">Glycosyltransferase</keyword>
<evidence type="ECO:0000256" key="6">
    <source>
        <dbReference type="ARBA" id="ARBA00022984"/>
    </source>
</evidence>
<evidence type="ECO:0000256" key="4">
    <source>
        <dbReference type="ARBA" id="ARBA00022679"/>
    </source>
</evidence>
<dbReference type="Gene3D" id="3.40.50.2000">
    <property type="entry name" value="Glycogen Phosphorylase B"/>
    <property type="match status" value="2"/>
</dbReference>
<evidence type="ECO:0000256" key="2">
    <source>
        <dbReference type="ARBA" id="ARBA00022618"/>
    </source>
</evidence>
<dbReference type="Proteomes" id="UP000277864">
    <property type="component" value="Unassembled WGS sequence"/>
</dbReference>
<feature type="domain" description="Glycosyltransferase family 28 N-terminal" evidence="11">
    <location>
        <begin position="3"/>
        <end position="142"/>
    </location>
</feature>
<comment type="subcellular location">
    <subcellularLocation>
        <location evidence="10">Cell membrane</location>
        <topology evidence="10">Peripheral membrane protein</topology>
        <orientation evidence="10">Cytoplasmic side</orientation>
    </subcellularLocation>
</comment>
<dbReference type="NCBIfam" id="TIGR01133">
    <property type="entry name" value="murG"/>
    <property type="match status" value="1"/>
</dbReference>
<evidence type="ECO:0000313" key="14">
    <source>
        <dbReference type="Proteomes" id="UP000277864"/>
    </source>
</evidence>
<feature type="binding site" evidence="10">
    <location>
        <position position="294"/>
    </location>
    <ligand>
        <name>UDP-N-acetyl-alpha-D-glucosamine</name>
        <dbReference type="ChEBI" id="CHEBI:57705"/>
    </ligand>
</feature>
<dbReference type="GO" id="GO:0005886">
    <property type="term" value="C:plasma membrane"/>
    <property type="evidence" value="ECO:0007669"/>
    <property type="project" value="UniProtKB-SubCell"/>
</dbReference>
<keyword evidence="6 10" id="KW-0573">Peptidoglycan synthesis</keyword>